<dbReference type="PANTHER" id="PTHR37024:SF5">
    <property type="entry name" value="IMPA N-TERMINAL DOMAIN-CONTAINING PROTEIN"/>
    <property type="match status" value="1"/>
</dbReference>
<feature type="transmembrane region" description="Helical" evidence="1">
    <location>
        <begin position="240"/>
        <end position="260"/>
    </location>
</feature>
<dbReference type="InterPro" id="IPR021069">
    <property type="entry name" value="ImpA_C"/>
</dbReference>
<keyword evidence="1" id="KW-0472">Membrane</keyword>
<keyword evidence="5" id="KW-1185">Reference proteome</keyword>
<reference evidence="4 5" key="1">
    <citation type="submission" date="2019-03" db="EMBL/GenBank/DDBJ databases">
        <title>Pragia sp. nov. isolated from the gut tract of Carduelis flavirostris.</title>
        <authorList>
            <person name="Ge Y."/>
        </authorList>
    </citation>
    <scope>NUCLEOTIDE SEQUENCE [LARGE SCALE GENOMIC DNA]</scope>
    <source>
        <strain evidence="4 5">CF-458</strain>
    </source>
</reference>
<dbReference type="PANTHER" id="PTHR37024">
    <property type="entry name" value="TYPE VI SECRETION SYSTEM DUF2094 AND IMPA-RELATED DOMAIN PROTEIN"/>
    <property type="match status" value="1"/>
</dbReference>
<name>A0A411WLP4_9GAMM</name>
<evidence type="ECO:0000259" key="3">
    <source>
        <dbReference type="Pfam" id="PF12486"/>
    </source>
</evidence>
<evidence type="ECO:0000313" key="4">
    <source>
        <dbReference type="EMBL" id="QBH97045.1"/>
    </source>
</evidence>
<dbReference type="AlphaFoldDB" id="A0A411WLP4"/>
<organism evidence="4 5">
    <name type="scientific">Limnobaculum zhutongyuii</name>
    <dbReference type="NCBI Taxonomy" id="2498113"/>
    <lineage>
        <taxon>Bacteria</taxon>
        <taxon>Pseudomonadati</taxon>
        <taxon>Pseudomonadota</taxon>
        <taxon>Gammaproteobacteria</taxon>
        <taxon>Enterobacterales</taxon>
        <taxon>Budviciaceae</taxon>
        <taxon>Limnobaculum</taxon>
    </lineage>
</organism>
<keyword evidence="1" id="KW-0812">Transmembrane</keyword>
<dbReference type="EMBL" id="CP034752">
    <property type="protein sequence ID" value="QBH97045.1"/>
    <property type="molecule type" value="Genomic_DNA"/>
</dbReference>
<feature type="domain" description="ImpA C-terminal" evidence="3">
    <location>
        <begin position="304"/>
        <end position="445"/>
    </location>
</feature>
<evidence type="ECO:0000259" key="2">
    <source>
        <dbReference type="Pfam" id="PF06812"/>
    </source>
</evidence>
<dbReference type="Pfam" id="PF12486">
    <property type="entry name" value="VasL"/>
    <property type="match status" value="1"/>
</dbReference>
<dbReference type="Pfam" id="PF06812">
    <property type="entry name" value="ImpA_N"/>
    <property type="match status" value="1"/>
</dbReference>
<evidence type="ECO:0000313" key="5">
    <source>
        <dbReference type="Proteomes" id="UP000293154"/>
    </source>
</evidence>
<keyword evidence="1" id="KW-1133">Transmembrane helix</keyword>
<dbReference type="RefSeq" id="WP_130591987.1">
    <property type="nucleotide sequence ID" value="NZ_CP034752.1"/>
</dbReference>
<accession>A0A411WLP4</accession>
<proteinExistence type="predicted"/>
<dbReference type="KEGG" id="prag:EKN56_11940"/>
<evidence type="ECO:0000256" key="1">
    <source>
        <dbReference type="SAM" id="Phobius"/>
    </source>
</evidence>
<dbReference type="Proteomes" id="UP000293154">
    <property type="component" value="Chromosome"/>
</dbReference>
<protein>
    <recommendedName>
        <fullName evidence="6">ImpA N-terminal domain-containing protein</fullName>
    </recommendedName>
</protein>
<sequence length="450" mass="51646">MHRDFHAGSDPRNYLEFTEIRNEVNKLSNPAASEVDFELIKTLSSELFSKNGIDLQTACYATLAETRLAGLTGFSEGCTLIAELIERYWDTLWPESETARIEMLDWLNNRIGQDIRNYKFKAADIPLLLQLEQPLKRIAEVLQSRKLKKESKVIELYKFVINTRETLEKRAVEQLRQDRQQSILPPEITPEPETKSVPEVVEKPEQAQTPVHIHQAPVSQQPVSVNLPFSPPPPAPRVKAWHGFIVGVLLASAAFIGFMYGHQQPPRLMETHLFSALPQQEIIQYANQLQTEPFYRPQPDLTAYQQQLTALAGQSPLASRYYGDNLSALIVQLWPDSKKAASIKQQWEQFLSTQRNQNSLNDNYVQVQKKIATLIRQLNQAESQRNPPAYAQLRNSLTAIQRQLSEQEPVEEVLRQLVEAEQSIPEKNQLLEQRLNSLLSQYHQLLKEKR</sequence>
<dbReference type="InterPro" id="IPR010657">
    <property type="entry name" value="ImpA_N"/>
</dbReference>
<feature type="domain" description="ImpA N-terminal" evidence="2">
    <location>
        <begin position="4"/>
        <end position="108"/>
    </location>
</feature>
<evidence type="ECO:0008006" key="6">
    <source>
        <dbReference type="Google" id="ProtNLM"/>
    </source>
</evidence>
<gene>
    <name evidence="4" type="ORF">EKN56_11940</name>
</gene>
<dbReference type="OrthoDB" id="5579595at2"/>